<proteinExistence type="predicted"/>
<keyword evidence="2" id="KW-1185">Reference proteome</keyword>
<reference evidence="1 2" key="1">
    <citation type="journal article" date="2024" name="J. Plant Pathol.">
        <title>Sequence and assembly of the genome of Seiridium unicorne, isolate CBS 538.82, causal agent of cypress canker disease.</title>
        <authorList>
            <person name="Scali E."/>
            <person name="Rocca G.D."/>
            <person name="Danti R."/>
            <person name="Garbelotto M."/>
            <person name="Barberini S."/>
            <person name="Baroncelli R."/>
            <person name="Emiliani G."/>
        </authorList>
    </citation>
    <scope>NUCLEOTIDE SEQUENCE [LARGE SCALE GENOMIC DNA]</scope>
    <source>
        <strain evidence="1 2">BM-138-508</strain>
    </source>
</reference>
<accession>A0ABR2USF3</accession>
<dbReference type="Proteomes" id="UP001408356">
    <property type="component" value="Unassembled WGS sequence"/>
</dbReference>
<evidence type="ECO:0000313" key="2">
    <source>
        <dbReference type="Proteomes" id="UP001408356"/>
    </source>
</evidence>
<name>A0ABR2USF3_9PEZI</name>
<gene>
    <name evidence="1" type="ORF">SUNI508_08763</name>
</gene>
<evidence type="ECO:0000313" key="1">
    <source>
        <dbReference type="EMBL" id="KAK9417403.1"/>
    </source>
</evidence>
<organism evidence="1 2">
    <name type="scientific">Seiridium unicorne</name>
    <dbReference type="NCBI Taxonomy" id="138068"/>
    <lineage>
        <taxon>Eukaryota</taxon>
        <taxon>Fungi</taxon>
        <taxon>Dikarya</taxon>
        <taxon>Ascomycota</taxon>
        <taxon>Pezizomycotina</taxon>
        <taxon>Sordariomycetes</taxon>
        <taxon>Xylariomycetidae</taxon>
        <taxon>Amphisphaeriales</taxon>
        <taxon>Sporocadaceae</taxon>
        <taxon>Seiridium</taxon>
    </lineage>
</organism>
<dbReference type="EMBL" id="JARVKF010000398">
    <property type="protein sequence ID" value="KAK9417403.1"/>
    <property type="molecule type" value="Genomic_DNA"/>
</dbReference>
<comment type="caution">
    <text evidence="1">The sequence shown here is derived from an EMBL/GenBank/DDBJ whole genome shotgun (WGS) entry which is preliminary data.</text>
</comment>
<sequence length="477" mass="54938">MASTEFILLELANTVVEEHNLSVESMLRLADTLDELHVDAHIPCITFPNLIHMLSDVDHEVPQWLAASDAKLDQYKASQFNAIVKLVEARYWLGNAEQKFERLWAWQIVFGQPRHVHRQMMNKCDAQQLMDLKGSRGKFTFTTSLPEYCYEDFPDAYKILRDTCFPHAIDDAMPVFIKHFCQAKTAVLKLEKRINALERAGVTSKTCTLYTKSRNLIDQAGPSLDKTVAMAQRWHAATKRQKEYFQLPGVNIGLPYGYNIFTEYDENKAFVIHSPVDGGMTHWDSVGPLYTPIRWRPGSAWIDYFRNIRQDHPVMRRFDTDDLKKDLVPHKDVPLPYEMRLPQSIVSIWMYFARMYDNYENKFAKNGPLNDPAKTKDQLAVQAKRLSEATGEPFWHVRGMQIEYGSISMFFPENPSLAGRPRYDALGNLRFDYMGAILRELKTGHPPKDHRTQQSIAVLRADCDGDTKMGKDLHGSQ</sequence>
<protein>
    <submittedName>
        <fullName evidence="1">Uncharacterized protein</fullName>
    </submittedName>
</protein>